<dbReference type="AlphaFoldDB" id="A0AAV4JTQ3"/>
<reference evidence="1 2" key="1">
    <citation type="journal article" date="2021" name="Elife">
        <title>Chloroplast acquisition without the gene transfer in kleptoplastic sea slugs, Plakobranchus ocellatus.</title>
        <authorList>
            <person name="Maeda T."/>
            <person name="Takahashi S."/>
            <person name="Yoshida T."/>
            <person name="Shimamura S."/>
            <person name="Takaki Y."/>
            <person name="Nagai Y."/>
            <person name="Toyoda A."/>
            <person name="Suzuki Y."/>
            <person name="Arimoto A."/>
            <person name="Ishii H."/>
            <person name="Satoh N."/>
            <person name="Nishiyama T."/>
            <person name="Hasebe M."/>
            <person name="Maruyama T."/>
            <person name="Minagawa J."/>
            <person name="Obokata J."/>
            <person name="Shigenobu S."/>
        </authorList>
    </citation>
    <scope>NUCLEOTIDE SEQUENCE [LARGE SCALE GENOMIC DNA]</scope>
</reference>
<evidence type="ECO:0000313" key="1">
    <source>
        <dbReference type="EMBL" id="GFS24877.1"/>
    </source>
</evidence>
<dbReference type="PANTHER" id="PTHR19446">
    <property type="entry name" value="REVERSE TRANSCRIPTASES"/>
    <property type="match status" value="1"/>
</dbReference>
<dbReference type="EMBL" id="BMAT01007037">
    <property type="protein sequence ID" value="GFS24877.1"/>
    <property type="molecule type" value="Genomic_DNA"/>
</dbReference>
<proteinExistence type="predicted"/>
<accession>A0AAV4JTQ3</accession>
<dbReference type="Proteomes" id="UP000762676">
    <property type="component" value="Unassembled WGS sequence"/>
</dbReference>
<protein>
    <submittedName>
        <fullName evidence="1">Retrovirus-related Pol polyprotein LINE-1</fullName>
    </submittedName>
</protein>
<name>A0AAV4JTQ3_9GAST</name>
<evidence type="ECO:0000313" key="2">
    <source>
        <dbReference type="Proteomes" id="UP000762676"/>
    </source>
</evidence>
<sequence>MMPEEDYCDDDYYGIRLFKHLSTNARSYGGTTLSSDHKIDITTFELEWCKVKGKTKHTTNSRNKANIANVVNNQECRAKYQQQLDTRLGQMNQDNTPNETWHWLSESKFKDESNKDIPPLEGTPRALRPVSKDEVRKSFNQLKNNKVSGEDKIQSELLKYAPPIVDETNANNINNAFETHETLDINSGVLIAIQKPGKAKGPLNNPSSITLLNTTRKSLSLITLDIIRPAVEQYFAHSQSVFRPDRSTSGVIWTHKLMASGKNKYRRHHYQNNRNRKSTAFDTIDREVLLKILEEDELRLIPFLLSNTQINTRINKADIQVPFTSNVGTPQGDGLSPLAQDRNEWRTFTRRITEFAEATDSDEPEANSG</sequence>
<keyword evidence="2" id="KW-1185">Reference proteome</keyword>
<comment type="caution">
    <text evidence="1">The sequence shown here is derived from an EMBL/GenBank/DDBJ whole genome shotgun (WGS) entry which is preliminary data.</text>
</comment>
<gene>
    <name evidence="1" type="ORF">ElyMa_003427700</name>
</gene>
<organism evidence="1 2">
    <name type="scientific">Elysia marginata</name>
    <dbReference type="NCBI Taxonomy" id="1093978"/>
    <lineage>
        <taxon>Eukaryota</taxon>
        <taxon>Metazoa</taxon>
        <taxon>Spiralia</taxon>
        <taxon>Lophotrochozoa</taxon>
        <taxon>Mollusca</taxon>
        <taxon>Gastropoda</taxon>
        <taxon>Heterobranchia</taxon>
        <taxon>Euthyneura</taxon>
        <taxon>Panpulmonata</taxon>
        <taxon>Sacoglossa</taxon>
        <taxon>Placobranchoidea</taxon>
        <taxon>Plakobranchidae</taxon>
        <taxon>Elysia</taxon>
    </lineage>
</organism>